<organism evidence="3">
    <name type="scientific">Amphimedon queenslandica</name>
    <name type="common">Sponge</name>
    <dbReference type="NCBI Taxonomy" id="400682"/>
    <lineage>
        <taxon>Eukaryota</taxon>
        <taxon>Metazoa</taxon>
        <taxon>Porifera</taxon>
        <taxon>Demospongiae</taxon>
        <taxon>Heteroscleromorpha</taxon>
        <taxon>Haplosclerida</taxon>
        <taxon>Niphatidae</taxon>
        <taxon>Amphimedon</taxon>
    </lineage>
</organism>
<reference evidence="3" key="2">
    <citation type="submission" date="2017-05" db="UniProtKB">
        <authorList>
            <consortium name="EnsemblMetazoa"/>
        </authorList>
    </citation>
    <scope>IDENTIFICATION</scope>
</reference>
<reference evidence="4" key="1">
    <citation type="journal article" date="2010" name="Nature">
        <title>The Amphimedon queenslandica genome and the evolution of animal complexity.</title>
        <authorList>
            <person name="Srivastava M."/>
            <person name="Simakov O."/>
            <person name="Chapman J."/>
            <person name="Fahey B."/>
            <person name="Gauthier M.E."/>
            <person name="Mitros T."/>
            <person name="Richards G.S."/>
            <person name="Conaco C."/>
            <person name="Dacre M."/>
            <person name="Hellsten U."/>
            <person name="Larroux C."/>
            <person name="Putnam N.H."/>
            <person name="Stanke M."/>
            <person name="Adamska M."/>
            <person name="Darling A."/>
            <person name="Degnan S.M."/>
            <person name="Oakley T.H."/>
            <person name="Plachetzki D.C."/>
            <person name="Zhai Y."/>
            <person name="Adamski M."/>
            <person name="Calcino A."/>
            <person name="Cummins S.F."/>
            <person name="Goodstein D.M."/>
            <person name="Harris C."/>
            <person name="Jackson D.J."/>
            <person name="Leys S.P."/>
            <person name="Shu S."/>
            <person name="Woodcroft B.J."/>
            <person name="Vervoort M."/>
            <person name="Kosik K.S."/>
            <person name="Manning G."/>
            <person name="Degnan B.M."/>
            <person name="Rokhsar D.S."/>
        </authorList>
    </citation>
    <scope>NUCLEOTIDE SEQUENCE [LARGE SCALE GENOMIC DNA]</scope>
</reference>
<dbReference type="InterPro" id="IPR015797">
    <property type="entry name" value="NUDIX_hydrolase-like_dom_sf"/>
</dbReference>
<dbReference type="Gene3D" id="3.90.79.10">
    <property type="entry name" value="Nucleoside Triphosphate Pyrophosphohydrolase"/>
    <property type="match status" value="1"/>
</dbReference>
<proteinExistence type="predicted"/>
<protein>
    <recommendedName>
        <fullName evidence="2">Nudix hydrolase domain-containing protein</fullName>
    </recommendedName>
</protein>
<dbReference type="InterPro" id="IPR000086">
    <property type="entry name" value="NUDIX_hydrolase_dom"/>
</dbReference>
<dbReference type="InParanoid" id="A0A1X7VTL7"/>
<feature type="region of interest" description="Disordered" evidence="1">
    <location>
        <begin position="458"/>
        <end position="477"/>
    </location>
</feature>
<keyword evidence="4" id="KW-1185">Reference proteome</keyword>
<dbReference type="KEGG" id="aqu:105313289"/>
<evidence type="ECO:0000313" key="4">
    <source>
        <dbReference type="Proteomes" id="UP000007879"/>
    </source>
</evidence>
<gene>
    <name evidence="3" type="primary">105313289</name>
</gene>
<evidence type="ECO:0000259" key="2">
    <source>
        <dbReference type="Pfam" id="PF00293"/>
    </source>
</evidence>
<feature type="domain" description="Nudix hydrolase" evidence="2">
    <location>
        <begin position="285"/>
        <end position="390"/>
    </location>
</feature>
<dbReference type="Pfam" id="PF00293">
    <property type="entry name" value="NUDIX"/>
    <property type="match status" value="1"/>
</dbReference>
<dbReference type="EnsemblMetazoa" id="XM_011406587.2">
    <property type="protein sequence ID" value="XP_011404889.1"/>
    <property type="gene ID" value="LOC105313289"/>
</dbReference>
<accession>A0A1X7VTL7</accession>
<dbReference type="Proteomes" id="UP000007879">
    <property type="component" value="Unassembled WGS sequence"/>
</dbReference>
<dbReference type="OrthoDB" id="419325at2759"/>
<dbReference type="SUPFAM" id="SSF55811">
    <property type="entry name" value="Nudix"/>
    <property type="match status" value="1"/>
</dbReference>
<name>A0A1X7VTL7_AMPQE</name>
<dbReference type="AlphaFoldDB" id="A0A1X7VTL7"/>
<evidence type="ECO:0000256" key="1">
    <source>
        <dbReference type="SAM" id="MobiDB-lite"/>
    </source>
</evidence>
<dbReference type="EnsemblMetazoa" id="Aqu2.1.43442_001">
    <property type="protein sequence ID" value="Aqu2.1.43442_001"/>
    <property type="gene ID" value="Aqu2.1.43442"/>
</dbReference>
<sequence>MELSLVSGTEGCIASSINPDIHIQLNKYRLLSQPATVYPWKRSRVVCSLKDRLLIEWIFCQRQSMKALHDIITSIESKISSNSSHRNSKTLHSLVVGISCPNGICLSPSFVEKLYDHYYYSPPLDELKVTRMHTAFPLPATIGCQWQQLPSVSKFSRHKKSFENIQQLRIITTCREWSPLPGPLNAQMEESFRKDPLNTRLTIGDVLIDFVEGSLFNKSTGQKSFIRCLTEPPQASVTVRELHDHASYQSSIRGFEAAGILPYSIHPLTGEAIFLVGQLTYDGGTWCDFGGLTSKSIFKNETPSETAARECCEETLGVLGTSKDLLESLRSYTVTNTFKVVNETCHYVGHFLHVHFDHYPGRFASEAVKKLANDEELEVNAMRWIPLSAIRQAVSSTLTGGSCSIEAYSINESDGEYDSSLLRLRWEFAQSLCMADKLGVLDSIEHITSEIWRSSRREKRREEDLIKGEQQGGLEDPQKLASALAGISLEGGTGTCSGGEIEPEALEIFKKKSKRKTFKSYGMGAGTFHRNNT</sequence>
<evidence type="ECO:0000313" key="3">
    <source>
        <dbReference type="EnsemblMetazoa" id="Aqu2.1.43442_001"/>
    </source>
</evidence>